<dbReference type="Pfam" id="PF01527">
    <property type="entry name" value="HTH_Tnp_1"/>
    <property type="match status" value="1"/>
</dbReference>
<dbReference type="GO" id="GO:0015074">
    <property type="term" value="P:DNA integration"/>
    <property type="evidence" value="ECO:0007669"/>
    <property type="project" value="InterPro"/>
</dbReference>
<keyword evidence="4" id="KW-1185">Reference proteome</keyword>
<accession>A0A934QH26</accession>
<dbReference type="PROSITE" id="PS50994">
    <property type="entry name" value="INTEGRASE"/>
    <property type="match status" value="1"/>
</dbReference>
<feature type="domain" description="Integrase catalytic" evidence="2">
    <location>
        <begin position="200"/>
        <end position="361"/>
    </location>
</feature>
<gene>
    <name evidence="3" type="ORF">CKO21_05370</name>
</gene>
<evidence type="ECO:0000313" key="3">
    <source>
        <dbReference type="EMBL" id="MBK1696669.1"/>
    </source>
</evidence>
<dbReference type="Gene3D" id="1.10.10.60">
    <property type="entry name" value="Homeodomain-like"/>
    <property type="match status" value="1"/>
</dbReference>
<evidence type="ECO:0000259" key="2">
    <source>
        <dbReference type="PROSITE" id="PS50994"/>
    </source>
</evidence>
<name>A0A934QH26_9PROT</name>
<dbReference type="GO" id="GO:0004803">
    <property type="term" value="F:transposase activity"/>
    <property type="evidence" value="ECO:0007669"/>
    <property type="project" value="InterPro"/>
</dbReference>
<dbReference type="Proteomes" id="UP000778970">
    <property type="component" value="Unassembled WGS sequence"/>
</dbReference>
<dbReference type="AlphaFoldDB" id="A0A934QH26"/>
<protein>
    <submittedName>
        <fullName evidence="3">IS3 family transposase</fullName>
    </submittedName>
</protein>
<dbReference type="Pfam" id="PF13276">
    <property type="entry name" value="HTH_21"/>
    <property type="match status" value="1"/>
</dbReference>
<dbReference type="Gene3D" id="3.30.420.10">
    <property type="entry name" value="Ribonuclease H-like superfamily/Ribonuclease H"/>
    <property type="match status" value="1"/>
</dbReference>
<reference evidence="3" key="1">
    <citation type="submission" date="2017-08" db="EMBL/GenBank/DDBJ databases">
        <authorList>
            <person name="Imhoff J.F."/>
            <person name="Rahn T."/>
            <person name="Kuenzel S."/>
            <person name="Neulinger S.C."/>
        </authorList>
    </citation>
    <scope>NUCLEOTIDE SEQUENCE</scope>
    <source>
        <strain evidence="3">DSM 9154</strain>
    </source>
</reference>
<keyword evidence="1" id="KW-0175">Coiled coil</keyword>
<evidence type="ECO:0000313" key="4">
    <source>
        <dbReference type="Proteomes" id="UP000778970"/>
    </source>
</evidence>
<dbReference type="GO" id="GO:0006313">
    <property type="term" value="P:DNA transposition"/>
    <property type="evidence" value="ECO:0007669"/>
    <property type="project" value="InterPro"/>
</dbReference>
<dbReference type="InterPro" id="IPR048020">
    <property type="entry name" value="Transpos_IS3"/>
</dbReference>
<dbReference type="SUPFAM" id="SSF46689">
    <property type="entry name" value="Homeodomain-like"/>
    <property type="match status" value="1"/>
</dbReference>
<dbReference type="Pfam" id="PF13683">
    <property type="entry name" value="rve_3"/>
    <property type="match status" value="1"/>
</dbReference>
<comment type="caution">
    <text evidence="3">The sequence shown here is derived from an EMBL/GenBank/DDBJ whole genome shotgun (WGS) entry which is preliminary data.</text>
</comment>
<organism evidence="3 4">
    <name type="scientific">Rhodovibrio salinarum</name>
    <dbReference type="NCBI Taxonomy" id="1087"/>
    <lineage>
        <taxon>Bacteria</taxon>
        <taxon>Pseudomonadati</taxon>
        <taxon>Pseudomonadota</taxon>
        <taxon>Alphaproteobacteria</taxon>
        <taxon>Rhodospirillales</taxon>
        <taxon>Rhodovibrionaceae</taxon>
        <taxon>Rhodovibrio</taxon>
    </lineage>
</organism>
<dbReference type="InterPro" id="IPR009057">
    <property type="entry name" value="Homeodomain-like_sf"/>
</dbReference>
<dbReference type="PANTHER" id="PTHR47515:SF1">
    <property type="entry name" value="BLR2054 PROTEIN"/>
    <property type="match status" value="1"/>
</dbReference>
<dbReference type="SUPFAM" id="SSF53098">
    <property type="entry name" value="Ribonuclease H-like"/>
    <property type="match status" value="1"/>
</dbReference>
<dbReference type="InterPro" id="IPR025948">
    <property type="entry name" value="HTH-like_dom"/>
</dbReference>
<dbReference type="InterPro" id="IPR001584">
    <property type="entry name" value="Integrase_cat-core"/>
</dbReference>
<proteinExistence type="predicted"/>
<dbReference type="GO" id="GO:0003677">
    <property type="term" value="F:DNA binding"/>
    <property type="evidence" value="ECO:0007669"/>
    <property type="project" value="InterPro"/>
</dbReference>
<dbReference type="InterPro" id="IPR036397">
    <property type="entry name" value="RNaseH_sf"/>
</dbReference>
<dbReference type="NCBIfam" id="NF033516">
    <property type="entry name" value="transpos_IS3"/>
    <property type="match status" value="1"/>
</dbReference>
<evidence type="ECO:0000256" key="1">
    <source>
        <dbReference type="SAM" id="Coils"/>
    </source>
</evidence>
<dbReference type="InterPro" id="IPR002514">
    <property type="entry name" value="Transposase_8"/>
</dbReference>
<reference evidence="3" key="2">
    <citation type="journal article" date="2020" name="Microorganisms">
        <title>Osmotic Adaptation and Compatible Solute Biosynthesis of Phototrophic Bacteria as Revealed from Genome Analyses.</title>
        <authorList>
            <person name="Imhoff J.F."/>
            <person name="Rahn T."/>
            <person name="Kunzel S."/>
            <person name="Keller A."/>
            <person name="Neulinger S.C."/>
        </authorList>
    </citation>
    <scope>NUCLEOTIDE SEQUENCE</scope>
    <source>
        <strain evidence="3">DSM 9154</strain>
    </source>
</reference>
<feature type="coiled-coil region" evidence="1">
    <location>
        <begin position="49"/>
        <end position="76"/>
    </location>
</feature>
<dbReference type="InterPro" id="IPR012337">
    <property type="entry name" value="RNaseH-like_sf"/>
</dbReference>
<dbReference type="EMBL" id="NRRE01000019">
    <property type="protein sequence ID" value="MBK1696669.1"/>
    <property type="molecule type" value="Genomic_DNA"/>
</dbReference>
<sequence>MKRSKFTEAQMASILRQVEEGTSVEEVCRKAGISIQTFYRWRKKYGGLMPSEMKRLKQLEEENQRLKRLVADLSLDRDMLQDVIPPKALRPARRRAVVDYLRAVWQVSARRACAVMQAARSSYCYQARRDTQAALRRRIREIAETRVRYGYRRIHVLLRREGWQVNAKRVYRLYRQEGLQLRNKTPKRKVSAKLREDRQVATAPNQVWAMDFLSDALFDGTRIRVLTVIDAFTRVSPAIDVRVSYRGADVVATLQRVCRIHGKPKQIRVDNGPEFVSKDLDLWVYLNGVELDFSRPGKPTDNAFVESFNGKFRAECLNQAWFLSLEDARSTCEAWRIEYNELRPHSAIGQKTPADMARASGQACLP</sequence>
<dbReference type="PANTHER" id="PTHR47515">
    <property type="entry name" value="LOW CALCIUM RESPONSE LOCUS PROTEIN T"/>
    <property type="match status" value="1"/>
</dbReference>